<keyword evidence="3" id="KW-1185">Reference proteome</keyword>
<evidence type="ECO:0000256" key="1">
    <source>
        <dbReference type="SAM" id="SignalP"/>
    </source>
</evidence>
<gene>
    <name evidence="2" type="ORF">ACFPM3_27400</name>
</gene>
<reference evidence="3" key="1">
    <citation type="journal article" date="2019" name="Int. J. Syst. Evol. Microbiol.">
        <title>The Global Catalogue of Microorganisms (GCM) 10K type strain sequencing project: providing services to taxonomists for standard genome sequencing and annotation.</title>
        <authorList>
            <consortium name="The Broad Institute Genomics Platform"/>
            <consortium name="The Broad Institute Genome Sequencing Center for Infectious Disease"/>
            <person name="Wu L."/>
            <person name="Ma J."/>
        </authorList>
    </citation>
    <scope>NUCLEOTIDE SEQUENCE [LARGE SCALE GENOMIC DNA]</scope>
    <source>
        <strain evidence="3">CGMCC 4.1648</strain>
    </source>
</reference>
<evidence type="ECO:0000313" key="3">
    <source>
        <dbReference type="Proteomes" id="UP001595829"/>
    </source>
</evidence>
<feature type="chain" id="PRO_5045259727" evidence="1">
    <location>
        <begin position="36"/>
        <end position="181"/>
    </location>
</feature>
<comment type="caution">
    <text evidence="2">The sequence shown here is derived from an EMBL/GenBank/DDBJ whole genome shotgun (WGS) entry which is preliminary data.</text>
</comment>
<protein>
    <submittedName>
        <fullName evidence="2">Uncharacterized protein</fullName>
    </submittedName>
</protein>
<proteinExistence type="predicted"/>
<sequence length="181" mass="18354">MKIPRSARSRLLRVAVPAAALGLALPLVLATPAAAQGGTAVRYGSYVVYQAAEGEENDVTVTSVTGLLVIHDEAGADAGPGCTQVDDETVHCGQVSGVSRLTVQLRDEDDDLSVQVAVNTTVDAGSGEDTVATAGGNDQINLRDGAGGDVVTTCGTGFDYVSANPGDTVPANVGCEYRAFS</sequence>
<name>A0ABV9XKD5_9ACTN</name>
<feature type="signal peptide" evidence="1">
    <location>
        <begin position="1"/>
        <end position="35"/>
    </location>
</feature>
<dbReference type="RefSeq" id="WP_345689167.1">
    <property type="nucleotide sequence ID" value="NZ_BAABIT010000001.1"/>
</dbReference>
<evidence type="ECO:0000313" key="2">
    <source>
        <dbReference type="EMBL" id="MFC5025860.1"/>
    </source>
</evidence>
<keyword evidence="1" id="KW-0732">Signal</keyword>
<dbReference type="EMBL" id="JBHSJD010000024">
    <property type="protein sequence ID" value="MFC5025860.1"/>
    <property type="molecule type" value="Genomic_DNA"/>
</dbReference>
<accession>A0ABV9XKD5</accession>
<organism evidence="2 3">
    <name type="scientific">Streptomyces coeruleoprunus</name>
    <dbReference type="NCBI Taxonomy" id="285563"/>
    <lineage>
        <taxon>Bacteria</taxon>
        <taxon>Bacillati</taxon>
        <taxon>Actinomycetota</taxon>
        <taxon>Actinomycetes</taxon>
        <taxon>Kitasatosporales</taxon>
        <taxon>Streptomycetaceae</taxon>
        <taxon>Streptomyces</taxon>
    </lineage>
</organism>
<dbReference type="Proteomes" id="UP001595829">
    <property type="component" value="Unassembled WGS sequence"/>
</dbReference>